<sequence length="506" mass="54711">MITLRLSVRFISSSAELNNVIAAHLQDDRLATAAAVFYAHPHHRNTTTWNLLISGYVRRGLPHVAEDLFDHMPQRDIVSWNAILAADRRFGDHFKAILRFLHMLRLGIRPTGSTLATIIPASPPNAVPQLHSIVVHSGYESNTIICTALVGAYASSGDEPALRRAFEEIPHKNSVSWTAVINGYMQVSHTARARRAFEEMPEKTTVACTALITGYIANGYLAEARQSFDEAVNRNAVTWTAMVSGYLKNGCFVEALCLFFAAPRPNLFTYSAALAAAAALCSLFCGKSIHARYVKSGLPPDAILLTALVDMYGKCGDADSAAMAFGGAASDHASPATVAMWNALIAAMGRNGRVEAAVSMLRRLLSTELAPDSTTFVHVLSACAHAGLVEEGERIFGAMEREFGIKASKEHYGCMVDIYGRAGRKEEAEAVAMAMPAGPDAAAAVAAATAGAFVEVREEMKTGGYALMARVFGERGEWGRVREMKEKMEVTASEERKPRGLSWVLL</sequence>
<feature type="repeat" description="PPR" evidence="2">
    <location>
        <begin position="45"/>
        <end position="79"/>
    </location>
</feature>
<evidence type="ECO:0008006" key="5">
    <source>
        <dbReference type="Google" id="ProtNLM"/>
    </source>
</evidence>
<dbReference type="FunFam" id="1.25.40.10:FF:000158">
    <property type="entry name" value="pentatricopeptide repeat-containing protein At2g33680"/>
    <property type="match status" value="1"/>
</dbReference>
<dbReference type="PANTHER" id="PTHR47926">
    <property type="entry name" value="PENTATRICOPEPTIDE REPEAT-CONTAINING PROTEIN"/>
    <property type="match status" value="1"/>
</dbReference>
<dbReference type="GO" id="GO:0099402">
    <property type="term" value="P:plant organ development"/>
    <property type="evidence" value="ECO:0007669"/>
    <property type="project" value="UniProtKB-ARBA"/>
</dbReference>
<dbReference type="InterPro" id="IPR002885">
    <property type="entry name" value="PPR_rpt"/>
</dbReference>
<dbReference type="NCBIfam" id="TIGR00756">
    <property type="entry name" value="PPR"/>
    <property type="match status" value="3"/>
</dbReference>
<dbReference type="InterPro" id="IPR046960">
    <property type="entry name" value="PPR_At4g14850-like_plant"/>
</dbReference>
<dbReference type="Pfam" id="PF01535">
    <property type="entry name" value="PPR"/>
    <property type="match status" value="7"/>
</dbReference>
<dbReference type="InterPro" id="IPR011990">
    <property type="entry name" value="TPR-like_helical_dom_sf"/>
</dbReference>
<dbReference type="GO" id="GO:0009451">
    <property type="term" value="P:RNA modification"/>
    <property type="evidence" value="ECO:0007669"/>
    <property type="project" value="InterPro"/>
</dbReference>
<accession>A0A835QKH8</accession>
<protein>
    <recommendedName>
        <fullName evidence="5">Pentatricopeptide repeat-containing protein</fullName>
    </recommendedName>
</protein>
<dbReference type="GO" id="GO:0003723">
    <property type="term" value="F:RNA binding"/>
    <property type="evidence" value="ECO:0007669"/>
    <property type="project" value="InterPro"/>
</dbReference>
<evidence type="ECO:0000256" key="2">
    <source>
        <dbReference type="PROSITE-ProRule" id="PRU00708"/>
    </source>
</evidence>
<dbReference type="PANTHER" id="PTHR47926:SF533">
    <property type="entry name" value="DYW DOMAIN-CONTAINING PROTEIN"/>
    <property type="match status" value="1"/>
</dbReference>
<dbReference type="Proteomes" id="UP000639772">
    <property type="component" value="Unassembled WGS sequence"/>
</dbReference>
<keyword evidence="1" id="KW-0677">Repeat</keyword>
<organism evidence="3 4">
    <name type="scientific">Vanilla planifolia</name>
    <name type="common">Vanilla</name>
    <dbReference type="NCBI Taxonomy" id="51239"/>
    <lineage>
        <taxon>Eukaryota</taxon>
        <taxon>Viridiplantae</taxon>
        <taxon>Streptophyta</taxon>
        <taxon>Embryophyta</taxon>
        <taxon>Tracheophyta</taxon>
        <taxon>Spermatophyta</taxon>
        <taxon>Magnoliopsida</taxon>
        <taxon>Liliopsida</taxon>
        <taxon>Asparagales</taxon>
        <taxon>Orchidaceae</taxon>
        <taxon>Vanilloideae</taxon>
        <taxon>Vanilleae</taxon>
        <taxon>Vanilla</taxon>
    </lineage>
</organism>
<dbReference type="AlphaFoldDB" id="A0A835QKH8"/>
<evidence type="ECO:0000313" key="3">
    <source>
        <dbReference type="EMBL" id="KAG0472095.1"/>
    </source>
</evidence>
<evidence type="ECO:0000256" key="1">
    <source>
        <dbReference type="ARBA" id="ARBA00022737"/>
    </source>
</evidence>
<dbReference type="Gene3D" id="1.25.40.10">
    <property type="entry name" value="Tetratricopeptide repeat domain"/>
    <property type="match status" value="4"/>
</dbReference>
<dbReference type="EMBL" id="JADCNM010000008">
    <property type="protein sequence ID" value="KAG0472095.1"/>
    <property type="molecule type" value="Genomic_DNA"/>
</dbReference>
<feature type="repeat" description="PPR" evidence="2">
    <location>
        <begin position="337"/>
        <end position="371"/>
    </location>
</feature>
<reference evidence="3 4" key="1">
    <citation type="journal article" date="2020" name="Nat. Food">
        <title>A phased Vanilla planifolia genome enables genetic improvement of flavour and production.</title>
        <authorList>
            <person name="Hasing T."/>
            <person name="Tang H."/>
            <person name="Brym M."/>
            <person name="Khazi F."/>
            <person name="Huang T."/>
            <person name="Chambers A.H."/>
        </authorList>
    </citation>
    <scope>NUCLEOTIDE SEQUENCE [LARGE SCALE GENOMIC DNA]</scope>
    <source>
        <tissue evidence="3">Leaf</tissue>
    </source>
</reference>
<comment type="caution">
    <text evidence="3">The sequence shown here is derived from an EMBL/GenBank/DDBJ whole genome shotgun (WGS) entry which is preliminary data.</text>
</comment>
<feature type="repeat" description="PPR" evidence="2">
    <location>
        <begin position="173"/>
        <end position="207"/>
    </location>
</feature>
<dbReference type="PROSITE" id="PS51375">
    <property type="entry name" value="PPR"/>
    <property type="match status" value="4"/>
</dbReference>
<feature type="repeat" description="PPR" evidence="2">
    <location>
        <begin position="372"/>
        <end position="402"/>
    </location>
</feature>
<name>A0A835QKH8_VANPL</name>
<gene>
    <name evidence="3" type="ORF">HPP92_016641</name>
</gene>
<dbReference type="OrthoDB" id="185373at2759"/>
<evidence type="ECO:0000313" key="4">
    <source>
        <dbReference type="Proteomes" id="UP000639772"/>
    </source>
</evidence>
<proteinExistence type="predicted"/>